<dbReference type="AlphaFoldDB" id="A0ABD3BXG2"/>
<evidence type="ECO:0000313" key="2">
    <source>
        <dbReference type="EMBL" id="KAL3621989.1"/>
    </source>
</evidence>
<dbReference type="PANTHER" id="PTHR47074">
    <property type="entry name" value="BNAC02G40300D PROTEIN"/>
    <property type="match status" value="1"/>
</dbReference>
<dbReference type="Proteomes" id="UP001632038">
    <property type="component" value="Unassembled WGS sequence"/>
</dbReference>
<dbReference type="InterPro" id="IPR036397">
    <property type="entry name" value="RNaseH_sf"/>
</dbReference>
<keyword evidence="3" id="KW-1185">Reference proteome</keyword>
<dbReference type="InterPro" id="IPR012337">
    <property type="entry name" value="RNaseH-like_sf"/>
</dbReference>
<dbReference type="InterPro" id="IPR044730">
    <property type="entry name" value="RNase_H-like_dom_plant"/>
</dbReference>
<name>A0ABD3BXG2_9LAMI</name>
<dbReference type="Gene3D" id="3.30.420.10">
    <property type="entry name" value="Ribonuclease H-like superfamily/Ribonuclease H"/>
    <property type="match status" value="1"/>
</dbReference>
<sequence length="198" mass="22083">MAHNKQYPPSQDKDWITLSLTPIMTYRNLFCSMLSFLITYGDTKIFLLMVVLNLSIQELVTIISKQAKTHWLSMVQSIQSGSSTNHTWKPSPSGWMKINVDAAYKDDSACTGVNLRNVDGSVHLAATYSHQFTDALTAEALAILDAVNILISIKAKHVIIEADCINVVSFINGSSNNFFWTASPVVEKIKRAWNCWPS</sequence>
<dbReference type="EMBL" id="JAVIJP010000061">
    <property type="protein sequence ID" value="KAL3621989.1"/>
    <property type="molecule type" value="Genomic_DNA"/>
</dbReference>
<gene>
    <name evidence="2" type="ORF">CASFOL_034185</name>
</gene>
<dbReference type="InterPro" id="IPR052929">
    <property type="entry name" value="RNase_H-like_EbsB-rel"/>
</dbReference>
<dbReference type="Pfam" id="PF13456">
    <property type="entry name" value="RVT_3"/>
    <property type="match status" value="1"/>
</dbReference>
<evidence type="ECO:0000313" key="3">
    <source>
        <dbReference type="Proteomes" id="UP001632038"/>
    </source>
</evidence>
<feature type="domain" description="RNase H type-1" evidence="1">
    <location>
        <begin position="99"/>
        <end position="178"/>
    </location>
</feature>
<dbReference type="InterPro" id="IPR002156">
    <property type="entry name" value="RNaseH_domain"/>
</dbReference>
<organism evidence="2 3">
    <name type="scientific">Castilleja foliolosa</name>
    <dbReference type="NCBI Taxonomy" id="1961234"/>
    <lineage>
        <taxon>Eukaryota</taxon>
        <taxon>Viridiplantae</taxon>
        <taxon>Streptophyta</taxon>
        <taxon>Embryophyta</taxon>
        <taxon>Tracheophyta</taxon>
        <taxon>Spermatophyta</taxon>
        <taxon>Magnoliopsida</taxon>
        <taxon>eudicotyledons</taxon>
        <taxon>Gunneridae</taxon>
        <taxon>Pentapetalae</taxon>
        <taxon>asterids</taxon>
        <taxon>lamiids</taxon>
        <taxon>Lamiales</taxon>
        <taxon>Orobanchaceae</taxon>
        <taxon>Pedicularideae</taxon>
        <taxon>Castillejinae</taxon>
        <taxon>Castilleja</taxon>
    </lineage>
</organism>
<dbReference type="SUPFAM" id="SSF53098">
    <property type="entry name" value="Ribonuclease H-like"/>
    <property type="match status" value="1"/>
</dbReference>
<dbReference type="PANTHER" id="PTHR47074:SF11">
    <property type="entry name" value="REVERSE TRANSCRIPTASE-LIKE PROTEIN"/>
    <property type="match status" value="1"/>
</dbReference>
<dbReference type="CDD" id="cd06222">
    <property type="entry name" value="RNase_H_like"/>
    <property type="match status" value="1"/>
</dbReference>
<evidence type="ECO:0000259" key="1">
    <source>
        <dbReference type="Pfam" id="PF13456"/>
    </source>
</evidence>
<accession>A0ABD3BXG2</accession>
<comment type="caution">
    <text evidence="2">The sequence shown here is derived from an EMBL/GenBank/DDBJ whole genome shotgun (WGS) entry which is preliminary data.</text>
</comment>
<reference evidence="3" key="1">
    <citation type="journal article" date="2024" name="IScience">
        <title>Strigolactones Initiate the Formation of Haustorium-like Structures in Castilleja.</title>
        <authorList>
            <person name="Buerger M."/>
            <person name="Peterson D."/>
            <person name="Chory J."/>
        </authorList>
    </citation>
    <scope>NUCLEOTIDE SEQUENCE [LARGE SCALE GENOMIC DNA]</scope>
</reference>
<proteinExistence type="predicted"/>
<protein>
    <recommendedName>
        <fullName evidence="1">RNase H type-1 domain-containing protein</fullName>
    </recommendedName>
</protein>